<dbReference type="CDD" id="cd00433">
    <property type="entry name" value="Peptidase_M17"/>
    <property type="match status" value="1"/>
</dbReference>
<sequence length="506" mass="51170">MGDNIASVADLTLSGKNPTALKVDALVVGTCKTSDGPAIVADQLPASLVRQIETLAPQLGVTGARDEVRKLPAGDGVKASVLVLSGLGEREADGTFAAETLRRAAGAAVREVAGTTSVAIALPTATEDDLTAVVEGALLGAYAHTAYRTGDAAAKKAPVASIEVLTPFVRSARAKAAVERAHVVAAAVHGARDLVNTPPNHLFPAAFAEAAKTAVKDLGAKGVKVTVLDERQLAAGGYGGIVGVGQGSARPPRLVKLAYSPAKASARVALVGKGITFDTGGISLKPPAGMHAMTSDMSGAAAVLHTVVAAARLGLPVAVTGYLCLAENMPGGNAQRPGDVVTIRGGKTVEITNTDAEGRLVMADGLVSAVEDGHDVVLDIATLTGAQVVALGNRVSGVMGDDDVRDAVKAAADAAGESFWPMPMPEELKAGLKSNVADMVNSASDRAGGMLFAATFLKEFVGQTPWGHLDIAGPAFNEKTAFGYTPVGGTGVGVRTLLAYLEDGAR</sequence>
<feature type="binding site" evidence="8">
    <location>
        <position position="278"/>
    </location>
    <ligand>
        <name>Mn(2+)</name>
        <dbReference type="ChEBI" id="CHEBI:29035"/>
        <label>2</label>
    </ligand>
</feature>
<protein>
    <recommendedName>
        <fullName evidence="8">Probable cytosol aminopeptidase</fullName>
        <ecNumber evidence="8">3.4.11.1</ecNumber>
    </recommendedName>
    <alternativeName>
        <fullName evidence="8">Leucine aminopeptidase</fullName>
        <shortName evidence="8">LAP</shortName>
        <ecNumber evidence="8">3.4.11.10</ecNumber>
    </alternativeName>
    <alternativeName>
        <fullName evidence="8">Leucyl aminopeptidase</fullName>
    </alternativeName>
</protein>
<evidence type="ECO:0000256" key="8">
    <source>
        <dbReference type="HAMAP-Rule" id="MF_00181"/>
    </source>
</evidence>
<feature type="active site" evidence="8">
    <location>
        <position position="359"/>
    </location>
</feature>
<dbReference type="InterPro" id="IPR023042">
    <property type="entry name" value="Peptidase_M17_leu_NH2_pept"/>
</dbReference>
<dbReference type="EC" id="3.4.11.1" evidence="8"/>
<dbReference type="GO" id="GO:0070006">
    <property type="term" value="F:metalloaminopeptidase activity"/>
    <property type="evidence" value="ECO:0007669"/>
    <property type="project" value="InterPro"/>
</dbReference>
<evidence type="ECO:0000256" key="3">
    <source>
        <dbReference type="ARBA" id="ARBA00009528"/>
    </source>
</evidence>
<dbReference type="SUPFAM" id="SSF52949">
    <property type="entry name" value="Macro domain-like"/>
    <property type="match status" value="1"/>
</dbReference>
<dbReference type="EMBL" id="SGWX01000001">
    <property type="protein sequence ID" value="RZS60475.1"/>
    <property type="molecule type" value="Genomic_DNA"/>
</dbReference>
<comment type="cofactor">
    <cofactor evidence="8">
        <name>Mn(2+)</name>
        <dbReference type="ChEBI" id="CHEBI:29035"/>
    </cofactor>
    <text evidence="8">Binds 2 manganese ions per subunit.</text>
</comment>
<comment type="function">
    <text evidence="7 8">Presumably involved in the processing and regular turnover of intracellular proteins. Catalyzes the removal of unsubstituted N-terminal amino acids from various peptides.</text>
</comment>
<dbReference type="HAMAP" id="MF_00181">
    <property type="entry name" value="Cytosol_peptidase_M17"/>
    <property type="match status" value="1"/>
</dbReference>
<dbReference type="GO" id="GO:0005737">
    <property type="term" value="C:cytoplasm"/>
    <property type="evidence" value="ECO:0007669"/>
    <property type="project" value="UniProtKB-SubCell"/>
</dbReference>
<name>A0A4Q7LYV0_9MICO</name>
<feature type="binding site" evidence="8">
    <location>
        <position position="357"/>
    </location>
    <ligand>
        <name>Mn(2+)</name>
        <dbReference type="ChEBI" id="CHEBI:29035"/>
        <label>2</label>
    </ligand>
</feature>
<keyword evidence="8" id="KW-0479">Metal-binding</keyword>
<dbReference type="GO" id="GO:0030145">
    <property type="term" value="F:manganese ion binding"/>
    <property type="evidence" value="ECO:0007669"/>
    <property type="project" value="UniProtKB-UniRule"/>
</dbReference>
<dbReference type="GO" id="GO:0006508">
    <property type="term" value="P:proteolysis"/>
    <property type="evidence" value="ECO:0007669"/>
    <property type="project" value="UniProtKB-KW"/>
</dbReference>
<comment type="subcellular location">
    <subcellularLocation>
        <location evidence="8">Cytoplasm</location>
    </subcellularLocation>
</comment>
<evidence type="ECO:0000256" key="2">
    <source>
        <dbReference type="ARBA" id="ARBA00000967"/>
    </source>
</evidence>
<dbReference type="PRINTS" id="PR00481">
    <property type="entry name" value="LAMNOPPTDASE"/>
</dbReference>
<feature type="binding site" evidence="8">
    <location>
        <position position="355"/>
    </location>
    <ligand>
        <name>Mn(2+)</name>
        <dbReference type="ChEBI" id="CHEBI:29035"/>
        <label>1</label>
    </ligand>
</feature>
<comment type="caution">
    <text evidence="10">The sequence shown here is derived from an EMBL/GenBank/DDBJ whole genome shotgun (WGS) entry which is preliminary data.</text>
</comment>
<accession>A0A4Q7LYV0</accession>
<dbReference type="Gene3D" id="3.40.630.10">
    <property type="entry name" value="Zn peptidases"/>
    <property type="match status" value="1"/>
</dbReference>
<reference evidence="10 11" key="1">
    <citation type="submission" date="2019-02" db="EMBL/GenBank/DDBJ databases">
        <title>Sequencing the genomes of 1000 actinobacteria strains.</title>
        <authorList>
            <person name="Klenk H.-P."/>
        </authorList>
    </citation>
    <scope>NUCLEOTIDE SEQUENCE [LARGE SCALE GENOMIC DNA]</scope>
    <source>
        <strain evidence="10 11">DSM 16932</strain>
    </source>
</reference>
<dbReference type="SUPFAM" id="SSF53187">
    <property type="entry name" value="Zn-dependent exopeptidases"/>
    <property type="match status" value="1"/>
</dbReference>
<keyword evidence="5 8" id="KW-0645">Protease</keyword>
<feature type="binding site" evidence="8">
    <location>
        <position position="273"/>
    </location>
    <ligand>
        <name>Mn(2+)</name>
        <dbReference type="ChEBI" id="CHEBI:29035"/>
        <label>2</label>
    </ligand>
</feature>
<keyword evidence="8" id="KW-0963">Cytoplasm</keyword>
<comment type="similarity">
    <text evidence="3 8">Belongs to the peptidase M17 family.</text>
</comment>
<feature type="binding site" evidence="8">
    <location>
        <position position="296"/>
    </location>
    <ligand>
        <name>Mn(2+)</name>
        <dbReference type="ChEBI" id="CHEBI:29035"/>
        <label>2</label>
    </ligand>
</feature>
<feature type="active site" evidence="8">
    <location>
        <position position="285"/>
    </location>
</feature>
<comment type="catalytic activity">
    <reaction evidence="2 8">
        <text>Release of an N-terminal amino acid, preferentially leucine, but not glutamic or aspartic acids.</text>
        <dbReference type="EC" id="3.4.11.10"/>
    </reaction>
</comment>
<dbReference type="NCBIfam" id="NF002073">
    <property type="entry name" value="PRK00913.1-2"/>
    <property type="match status" value="1"/>
</dbReference>
<keyword evidence="4 8" id="KW-0031">Aminopeptidase</keyword>
<gene>
    <name evidence="8" type="primary">pepA</name>
    <name evidence="10" type="ORF">EV386_0733</name>
</gene>
<evidence type="ECO:0000259" key="9">
    <source>
        <dbReference type="PROSITE" id="PS00631"/>
    </source>
</evidence>
<evidence type="ECO:0000256" key="6">
    <source>
        <dbReference type="ARBA" id="ARBA00022801"/>
    </source>
</evidence>
<dbReference type="InterPro" id="IPR043472">
    <property type="entry name" value="Macro_dom-like"/>
</dbReference>
<dbReference type="AlphaFoldDB" id="A0A4Q7LYV0"/>
<feature type="binding site" evidence="8">
    <location>
        <position position="278"/>
    </location>
    <ligand>
        <name>Mn(2+)</name>
        <dbReference type="ChEBI" id="CHEBI:29035"/>
        <label>1</label>
    </ligand>
</feature>
<feature type="domain" description="Cytosol aminopeptidase" evidence="9">
    <location>
        <begin position="353"/>
        <end position="360"/>
    </location>
</feature>
<dbReference type="Proteomes" id="UP000293852">
    <property type="component" value="Unassembled WGS sequence"/>
</dbReference>
<proteinExistence type="inferred from homology"/>
<dbReference type="Pfam" id="PF02789">
    <property type="entry name" value="Peptidase_M17_N"/>
    <property type="match status" value="1"/>
</dbReference>
<evidence type="ECO:0000256" key="5">
    <source>
        <dbReference type="ARBA" id="ARBA00022670"/>
    </source>
</evidence>
<dbReference type="InterPro" id="IPR008283">
    <property type="entry name" value="Peptidase_M17_N"/>
</dbReference>
<dbReference type="PANTHER" id="PTHR11963:SF23">
    <property type="entry name" value="CYTOSOL AMINOPEPTIDASE"/>
    <property type="match status" value="1"/>
</dbReference>
<evidence type="ECO:0000256" key="7">
    <source>
        <dbReference type="ARBA" id="ARBA00049972"/>
    </source>
</evidence>
<feature type="binding site" evidence="8">
    <location>
        <position position="357"/>
    </location>
    <ligand>
        <name>Mn(2+)</name>
        <dbReference type="ChEBI" id="CHEBI:29035"/>
        <label>1</label>
    </ligand>
</feature>
<evidence type="ECO:0000256" key="4">
    <source>
        <dbReference type="ARBA" id="ARBA00022438"/>
    </source>
</evidence>
<evidence type="ECO:0000313" key="10">
    <source>
        <dbReference type="EMBL" id="RZS60475.1"/>
    </source>
</evidence>
<dbReference type="InterPro" id="IPR000819">
    <property type="entry name" value="Peptidase_M17_C"/>
</dbReference>
<keyword evidence="11" id="KW-1185">Reference proteome</keyword>
<dbReference type="Gene3D" id="3.40.220.10">
    <property type="entry name" value="Leucine Aminopeptidase, subunit E, domain 1"/>
    <property type="match status" value="1"/>
</dbReference>
<evidence type="ECO:0000313" key="11">
    <source>
        <dbReference type="Proteomes" id="UP000293852"/>
    </source>
</evidence>
<comment type="catalytic activity">
    <reaction evidence="1 8">
        <text>Release of an N-terminal amino acid, Xaa-|-Yaa-, in which Xaa is preferably Leu, but may be other amino acids including Pro although not Arg or Lys, and Yaa may be Pro. Amino acid amides and methyl esters are also readily hydrolyzed, but rates on arylamides are exceedingly low.</text>
        <dbReference type="EC" id="3.4.11.1"/>
    </reaction>
</comment>
<dbReference type="EC" id="3.4.11.10" evidence="8"/>
<dbReference type="Pfam" id="PF00883">
    <property type="entry name" value="Peptidase_M17"/>
    <property type="match status" value="1"/>
</dbReference>
<evidence type="ECO:0000256" key="1">
    <source>
        <dbReference type="ARBA" id="ARBA00000135"/>
    </source>
</evidence>
<organism evidence="10 11">
    <name type="scientific">Xylanimonas ulmi</name>
    <dbReference type="NCBI Taxonomy" id="228973"/>
    <lineage>
        <taxon>Bacteria</taxon>
        <taxon>Bacillati</taxon>
        <taxon>Actinomycetota</taxon>
        <taxon>Actinomycetes</taxon>
        <taxon>Micrococcales</taxon>
        <taxon>Promicromonosporaceae</taxon>
        <taxon>Xylanimonas</taxon>
    </lineage>
</organism>
<dbReference type="PROSITE" id="PS00631">
    <property type="entry name" value="CYTOSOL_AP"/>
    <property type="match status" value="1"/>
</dbReference>
<keyword evidence="8" id="KW-0464">Manganese</keyword>
<keyword evidence="6 8" id="KW-0378">Hydrolase</keyword>
<dbReference type="InterPro" id="IPR011356">
    <property type="entry name" value="Leucine_aapep/pepB"/>
</dbReference>
<dbReference type="PANTHER" id="PTHR11963">
    <property type="entry name" value="LEUCINE AMINOPEPTIDASE-RELATED"/>
    <property type="match status" value="1"/>
</dbReference>